<gene>
    <name evidence="2" type="ORF">KME32_02150</name>
</gene>
<reference evidence="2" key="2">
    <citation type="journal article" date="2022" name="Microbiol. Resour. Announc.">
        <title>Metagenome Sequencing to Explore Phylogenomics of Terrestrial Cyanobacteria.</title>
        <authorList>
            <person name="Ward R.D."/>
            <person name="Stajich J.E."/>
            <person name="Johansen J.R."/>
            <person name="Huntemann M."/>
            <person name="Clum A."/>
            <person name="Foster B."/>
            <person name="Foster B."/>
            <person name="Roux S."/>
            <person name="Palaniappan K."/>
            <person name="Varghese N."/>
            <person name="Mukherjee S."/>
            <person name="Reddy T.B.K."/>
            <person name="Daum C."/>
            <person name="Copeland A."/>
            <person name="Chen I.A."/>
            <person name="Ivanova N.N."/>
            <person name="Kyrpides N.C."/>
            <person name="Shapiro N."/>
            <person name="Eloe-Fadrosh E.A."/>
            <person name="Pietrasiak N."/>
        </authorList>
    </citation>
    <scope>NUCLEOTIDE SEQUENCE</scope>
    <source>
        <strain evidence="2">JT2-VF2</strain>
    </source>
</reference>
<evidence type="ECO:0000313" key="2">
    <source>
        <dbReference type="EMBL" id="MBW4559951.1"/>
    </source>
</evidence>
<feature type="transmembrane region" description="Helical" evidence="1">
    <location>
        <begin position="24"/>
        <end position="47"/>
    </location>
</feature>
<comment type="caution">
    <text evidence="2">The sequence shown here is derived from an EMBL/GenBank/DDBJ whole genome shotgun (WGS) entry which is preliminary data.</text>
</comment>
<protein>
    <submittedName>
        <fullName evidence="2">Uncharacterized protein</fullName>
    </submittedName>
</protein>
<keyword evidence="1" id="KW-0472">Membrane</keyword>
<accession>A0A951UEF0</accession>
<dbReference type="AlphaFoldDB" id="A0A951UEF0"/>
<sequence>MTHLIWAVERCHIIFHSFRTDQQLAISSAALAISSTALAEAIWIAHVSLTRHIQLWINDFSWLILAGANNYLLIQRNRSSVNPTASSYFLFLI</sequence>
<reference evidence="2" key="1">
    <citation type="submission" date="2021-05" db="EMBL/GenBank/DDBJ databases">
        <authorList>
            <person name="Pietrasiak N."/>
            <person name="Ward R."/>
            <person name="Stajich J.E."/>
            <person name="Kurbessoian T."/>
        </authorList>
    </citation>
    <scope>NUCLEOTIDE SEQUENCE</scope>
    <source>
        <strain evidence="2">JT2-VF2</strain>
    </source>
</reference>
<organism evidence="2 3">
    <name type="scientific">Mojavia pulchra JT2-VF2</name>
    <dbReference type="NCBI Taxonomy" id="287848"/>
    <lineage>
        <taxon>Bacteria</taxon>
        <taxon>Bacillati</taxon>
        <taxon>Cyanobacteriota</taxon>
        <taxon>Cyanophyceae</taxon>
        <taxon>Nostocales</taxon>
        <taxon>Nostocaceae</taxon>
    </lineage>
</organism>
<keyword evidence="1" id="KW-1133">Transmembrane helix</keyword>
<dbReference type="EMBL" id="JAHHHN010000001">
    <property type="protein sequence ID" value="MBW4559951.1"/>
    <property type="molecule type" value="Genomic_DNA"/>
</dbReference>
<feature type="transmembrane region" description="Helical" evidence="1">
    <location>
        <begin position="53"/>
        <end position="74"/>
    </location>
</feature>
<name>A0A951UEF0_9NOST</name>
<dbReference type="Proteomes" id="UP000715781">
    <property type="component" value="Unassembled WGS sequence"/>
</dbReference>
<evidence type="ECO:0000256" key="1">
    <source>
        <dbReference type="SAM" id="Phobius"/>
    </source>
</evidence>
<keyword evidence="1" id="KW-0812">Transmembrane</keyword>
<proteinExistence type="predicted"/>
<evidence type="ECO:0000313" key="3">
    <source>
        <dbReference type="Proteomes" id="UP000715781"/>
    </source>
</evidence>